<evidence type="ECO:0000313" key="7">
    <source>
        <dbReference type="EMBL" id="MDQ0515779.1"/>
    </source>
</evidence>
<evidence type="ECO:0000259" key="6">
    <source>
        <dbReference type="PROSITE" id="PS50850"/>
    </source>
</evidence>
<feature type="transmembrane region" description="Helical" evidence="5">
    <location>
        <begin position="175"/>
        <end position="195"/>
    </location>
</feature>
<protein>
    <submittedName>
        <fullName evidence="7">EmrB/QacA subfamily drug resistance transporter</fullName>
    </submittedName>
</protein>
<dbReference type="Pfam" id="PF07690">
    <property type="entry name" value="MFS_1"/>
    <property type="match status" value="1"/>
</dbReference>
<feature type="transmembrane region" description="Helical" evidence="5">
    <location>
        <begin position="56"/>
        <end position="76"/>
    </location>
</feature>
<dbReference type="PROSITE" id="PS50850">
    <property type="entry name" value="MFS"/>
    <property type="match status" value="1"/>
</dbReference>
<feature type="transmembrane region" description="Helical" evidence="5">
    <location>
        <begin position="460"/>
        <end position="478"/>
    </location>
</feature>
<evidence type="ECO:0000313" key="8">
    <source>
        <dbReference type="Proteomes" id="UP001223743"/>
    </source>
</evidence>
<name>A0ABU0M493_9HYPH</name>
<feature type="transmembrane region" description="Helical" evidence="5">
    <location>
        <begin position="145"/>
        <end position="163"/>
    </location>
</feature>
<evidence type="ECO:0000256" key="3">
    <source>
        <dbReference type="ARBA" id="ARBA00022989"/>
    </source>
</evidence>
<feature type="transmembrane region" description="Helical" evidence="5">
    <location>
        <begin position="368"/>
        <end position="392"/>
    </location>
</feature>
<evidence type="ECO:0000256" key="2">
    <source>
        <dbReference type="ARBA" id="ARBA00022692"/>
    </source>
</evidence>
<feature type="transmembrane region" description="Helical" evidence="5">
    <location>
        <begin position="237"/>
        <end position="254"/>
    </location>
</feature>
<keyword evidence="2 5" id="KW-0812">Transmembrane</keyword>
<dbReference type="Proteomes" id="UP001223743">
    <property type="component" value="Unassembled WGS sequence"/>
</dbReference>
<keyword evidence="4 5" id="KW-0472">Membrane</keyword>
<keyword evidence="8" id="KW-1185">Reference proteome</keyword>
<dbReference type="SUPFAM" id="SSF103473">
    <property type="entry name" value="MFS general substrate transporter"/>
    <property type="match status" value="1"/>
</dbReference>
<feature type="transmembrane region" description="Helical" evidence="5">
    <location>
        <begin position="413"/>
        <end position="433"/>
    </location>
</feature>
<dbReference type="PANTHER" id="PTHR23501">
    <property type="entry name" value="MAJOR FACILITATOR SUPERFAMILY"/>
    <property type="match status" value="1"/>
</dbReference>
<dbReference type="Gene3D" id="1.20.1720.10">
    <property type="entry name" value="Multidrug resistance protein D"/>
    <property type="match status" value="1"/>
</dbReference>
<dbReference type="PRINTS" id="PR01036">
    <property type="entry name" value="TCRTETB"/>
</dbReference>
<dbReference type="Gene3D" id="1.20.1250.20">
    <property type="entry name" value="MFS general substrate transporter like domains"/>
    <property type="match status" value="1"/>
</dbReference>
<feature type="transmembrane region" description="Helical" evidence="5">
    <location>
        <begin position="309"/>
        <end position="331"/>
    </location>
</feature>
<organism evidence="7 8">
    <name type="scientific">Kaistia geumhonensis</name>
    <dbReference type="NCBI Taxonomy" id="410839"/>
    <lineage>
        <taxon>Bacteria</taxon>
        <taxon>Pseudomonadati</taxon>
        <taxon>Pseudomonadota</taxon>
        <taxon>Alphaproteobacteria</taxon>
        <taxon>Hyphomicrobiales</taxon>
        <taxon>Kaistiaceae</taxon>
        <taxon>Kaistia</taxon>
    </lineage>
</organism>
<sequence length="495" mass="50912">MDASVSARPEPAPLDHATVRTIIIGIMLAMFLAALDQTIVATALPTIGRDLGDLQNLSWVVTAYLLSSTAATPLYGKISDIHGRRATLMVAIAIFIIGSVACALAPTMLALIIARFVQGLGGGGLISLAQTITADAVSPKERSRYMGYFGVVFALSSISGPILGGVISQTVGWPAIFWINVPLGALALVMTYTALKKLPRHDRAHALDYSGALLLVVAAVLLLLALSWGGVVYPWDAPQIIGLFAGSVVAWVLFGWRMTAAAEPFLPIAVLADRVIATATLSGFFGIGTMVGLSIYLPLFFQSALGLSAAASGFALIPLSVGTVAGAQASGRVMAKTVHYKRAPLIGVAVSILAMIAMTLFAHSLPLIAIEALLVVVGAGLGTLFPVTVVAVQNAVAPHHMGTATATVNFMRALGSAILVATFGAIFLAGVGATGGASVESLIANAAASGRPLGGAFREVFGAATICIILAFLLLLAMEERPLRGGSAKPPVQLE</sequence>
<evidence type="ECO:0000256" key="5">
    <source>
        <dbReference type="SAM" id="Phobius"/>
    </source>
</evidence>
<keyword evidence="3 5" id="KW-1133">Transmembrane helix</keyword>
<dbReference type="EMBL" id="JAUSWJ010000001">
    <property type="protein sequence ID" value="MDQ0515779.1"/>
    <property type="molecule type" value="Genomic_DNA"/>
</dbReference>
<feature type="domain" description="Major facilitator superfamily (MFS) profile" evidence="6">
    <location>
        <begin position="22"/>
        <end position="482"/>
    </location>
</feature>
<feature type="transmembrane region" description="Helical" evidence="5">
    <location>
        <begin position="275"/>
        <end position="297"/>
    </location>
</feature>
<feature type="transmembrane region" description="Helical" evidence="5">
    <location>
        <begin position="88"/>
        <end position="114"/>
    </location>
</feature>
<dbReference type="InterPro" id="IPR011701">
    <property type="entry name" value="MFS"/>
</dbReference>
<gene>
    <name evidence="7" type="ORF">QO015_001392</name>
</gene>
<evidence type="ECO:0000256" key="4">
    <source>
        <dbReference type="ARBA" id="ARBA00023136"/>
    </source>
</evidence>
<dbReference type="InterPro" id="IPR020846">
    <property type="entry name" value="MFS_dom"/>
</dbReference>
<dbReference type="PANTHER" id="PTHR23501:SF197">
    <property type="entry name" value="COMD"/>
    <property type="match status" value="1"/>
</dbReference>
<comment type="subcellular location">
    <subcellularLocation>
        <location evidence="1">Membrane</location>
        <topology evidence="1">Multi-pass membrane protein</topology>
    </subcellularLocation>
</comment>
<dbReference type="InterPro" id="IPR036259">
    <property type="entry name" value="MFS_trans_sf"/>
</dbReference>
<comment type="caution">
    <text evidence="7">The sequence shown here is derived from an EMBL/GenBank/DDBJ whole genome shotgun (WGS) entry which is preliminary data.</text>
</comment>
<feature type="transmembrane region" description="Helical" evidence="5">
    <location>
        <begin position="21"/>
        <end position="44"/>
    </location>
</feature>
<dbReference type="CDD" id="cd17502">
    <property type="entry name" value="MFS_Azr1_MDR_like"/>
    <property type="match status" value="1"/>
</dbReference>
<feature type="transmembrane region" description="Helical" evidence="5">
    <location>
        <begin position="343"/>
        <end position="362"/>
    </location>
</feature>
<accession>A0ABU0M493</accession>
<feature type="transmembrane region" description="Helical" evidence="5">
    <location>
        <begin position="207"/>
        <end position="231"/>
    </location>
</feature>
<reference evidence="7 8" key="1">
    <citation type="submission" date="2023-07" db="EMBL/GenBank/DDBJ databases">
        <title>Genomic Encyclopedia of Type Strains, Phase IV (KMG-IV): sequencing the most valuable type-strain genomes for metagenomic binning, comparative biology and taxonomic classification.</title>
        <authorList>
            <person name="Goeker M."/>
        </authorList>
    </citation>
    <scope>NUCLEOTIDE SEQUENCE [LARGE SCALE GENOMIC DNA]</scope>
    <source>
        <strain evidence="7 8">B1-1</strain>
    </source>
</reference>
<evidence type="ECO:0000256" key="1">
    <source>
        <dbReference type="ARBA" id="ARBA00004141"/>
    </source>
</evidence>
<dbReference type="RefSeq" id="WP_266280511.1">
    <property type="nucleotide sequence ID" value="NZ_JAPKNF010000001.1"/>
</dbReference>
<proteinExistence type="predicted"/>